<dbReference type="Pfam" id="PF02661">
    <property type="entry name" value="Fic"/>
    <property type="match status" value="1"/>
</dbReference>
<evidence type="ECO:0000256" key="1">
    <source>
        <dbReference type="PIRSR" id="PIRSR640198-1"/>
    </source>
</evidence>
<name>A0A9P8JCW7_AURME</name>
<reference evidence="4" key="1">
    <citation type="journal article" date="2021" name="J Fungi (Basel)">
        <title>Virulence traits and population genomics of the black yeast Aureobasidium melanogenum.</title>
        <authorList>
            <person name="Cernosa A."/>
            <person name="Sun X."/>
            <person name="Gostincar C."/>
            <person name="Fang C."/>
            <person name="Gunde-Cimerman N."/>
            <person name="Song Z."/>
        </authorList>
    </citation>
    <scope>NUCLEOTIDE SEQUENCE</scope>
    <source>
        <strain evidence="4">EXF-9911</strain>
    </source>
</reference>
<dbReference type="SUPFAM" id="SSF140931">
    <property type="entry name" value="Fic-like"/>
    <property type="match status" value="1"/>
</dbReference>
<accession>A0A9P8JCW7</accession>
<feature type="non-terminal residue" evidence="4">
    <location>
        <position position="376"/>
    </location>
</feature>
<dbReference type="EMBL" id="JAHFXF010000026">
    <property type="protein sequence ID" value="KAG9699790.1"/>
    <property type="molecule type" value="Genomic_DNA"/>
</dbReference>
<dbReference type="PANTHER" id="PTHR13504">
    <property type="entry name" value="FIDO DOMAIN-CONTAINING PROTEIN DDB_G0283145"/>
    <property type="match status" value="1"/>
</dbReference>
<evidence type="ECO:0000259" key="3">
    <source>
        <dbReference type="PROSITE" id="PS51459"/>
    </source>
</evidence>
<evidence type="ECO:0000256" key="2">
    <source>
        <dbReference type="SAM" id="MobiDB-lite"/>
    </source>
</evidence>
<feature type="region of interest" description="Disordered" evidence="2">
    <location>
        <begin position="351"/>
        <end position="376"/>
    </location>
</feature>
<dbReference type="InterPro" id="IPR036597">
    <property type="entry name" value="Fido-like_dom_sf"/>
</dbReference>
<dbReference type="OrthoDB" id="439046at2759"/>
<dbReference type="InterPro" id="IPR003812">
    <property type="entry name" value="Fido"/>
</dbReference>
<gene>
    <name evidence="4" type="ORF">KCU76_g1202</name>
</gene>
<dbReference type="PROSITE" id="PS51459">
    <property type="entry name" value="FIDO"/>
    <property type="match status" value="1"/>
</dbReference>
<dbReference type="Gene3D" id="1.10.3290.10">
    <property type="entry name" value="Fido-like domain"/>
    <property type="match status" value="1"/>
</dbReference>
<evidence type="ECO:0000313" key="4">
    <source>
        <dbReference type="EMBL" id="KAG9699790.1"/>
    </source>
</evidence>
<proteinExistence type="predicted"/>
<organism evidence="4 5">
    <name type="scientific">Aureobasidium melanogenum</name>
    <name type="common">Aureobasidium pullulans var. melanogenum</name>
    <dbReference type="NCBI Taxonomy" id="46634"/>
    <lineage>
        <taxon>Eukaryota</taxon>
        <taxon>Fungi</taxon>
        <taxon>Dikarya</taxon>
        <taxon>Ascomycota</taxon>
        <taxon>Pezizomycotina</taxon>
        <taxon>Dothideomycetes</taxon>
        <taxon>Dothideomycetidae</taxon>
        <taxon>Dothideales</taxon>
        <taxon>Saccotheciaceae</taxon>
        <taxon>Aureobasidium</taxon>
    </lineage>
</organism>
<sequence length="376" mass="42586">MSSNNDIFDPILKSLAPRLWSDDGLKHSIDTKAYDNFHCDDDAEQPEDIFAATEELRTHLNSTPPCSPKENVVFEALCRIVHGSNLIEGAGTSPVCTTGLWRSSLGRQNPEDLSQKHIVYRWLKLEQHRRDWSDDDTTIQKIYREVVQHLRALMFLLDEIVLQDKPFSEELIPEAHKILTYKVDSAADSHNVYGGVYRTTDVCAGLTTFTAPEHVPREMRAFIRALSSEISAAEQVGHIDPYVLAAKYCHKFINIHPFVDGNGRICLLILNILLFKYAGVFCVLGENEQAKDEYLSIAVRGSRSDQTWKESDEEEAASMKPPWGELALLILRQSRKGMQEVLQHEAWLKNPPRCTHNARNAQAGQEVSESSSEQDR</sequence>
<dbReference type="InterPro" id="IPR040198">
    <property type="entry name" value="Fido_containing"/>
</dbReference>
<feature type="domain" description="Fido" evidence="3">
    <location>
        <begin position="167"/>
        <end position="332"/>
    </location>
</feature>
<reference evidence="4" key="2">
    <citation type="submission" date="2021-08" db="EMBL/GenBank/DDBJ databases">
        <authorList>
            <person name="Gostincar C."/>
            <person name="Sun X."/>
            <person name="Song Z."/>
            <person name="Gunde-Cimerman N."/>
        </authorList>
    </citation>
    <scope>NUCLEOTIDE SEQUENCE</scope>
    <source>
        <strain evidence="4">EXF-9911</strain>
    </source>
</reference>
<dbReference type="AlphaFoldDB" id="A0A9P8JCW7"/>
<dbReference type="PANTHER" id="PTHR13504:SF38">
    <property type="entry name" value="FIDO DOMAIN-CONTAINING PROTEIN"/>
    <property type="match status" value="1"/>
</dbReference>
<protein>
    <submittedName>
        <fullName evidence="4">Fic-domain-containing protein</fullName>
    </submittedName>
</protein>
<comment type="caution">
    <text evidence="4">The sequence shown here is derived from an EMBL/GenBank/DDBJ whole genome shotgun (WGS) entry which is preliminary data.</text>
</comment>
<evidence type="ECO:0000313" key="5">
    <source>
        <dbReference type="Proteomes" id="UP000779574"/>
    </source>
</evidence>
<dbReference type="Proteomes" id="UP000779574">
    <property type="component" value="Unassembled WGS sequence"/>
</dbReference>
<feature type="active site" evidence="1">
    <location>
        <position position="256"/>
    </location>
</feature>
<feature type="compositionally biased region" description="Polar residues" evidence="2">
    <location>
        <begin position="357"/>
        <end position="376"/>
    </location>
</feature>